<protein>
    <submittedName>
        <fullName evidence="2">Uncharacterized protein</fullName>
    </submittedName>
</protein>
<organism evidence="2 3">
    <name type="scientific">Euplotes crassus</name>
    <dbReference type="NCBI Taxonomy" id="5936"/>
    <lineage>
        <taxon>Eukaryota</taxon>
        <taxon>Sar</taxon>
        <taxon>Alveolata</taxon>
        <taxon>Ciliophora</taxon>
        <taxon>Intramacronucleata</taxon>
        <taxon>Spirotrichea</taxon>
        <taxon>Hypotrichia</taxon>
        <taxon>Euplotida</taxon>
        <taxon>Euplotidae</taxon>
        <taxon>Moneuplotes</taxon>
    </lineage>
</organism>
<feature type="compositionally biased region" description="Basic residues" evidence="1">
    <location>
        <begin position="121"/>
        <end position="130"/>
    </location>
</feature>
<feature type="region of interest" description="Disordered" evidence="1">
    <location>
        <begin position="23"/>
        <end position="47"/>
    </location>
</feature>
<proteinExistence type="predicted"/>
<dbReference type="Proteomes" id="UP001295684">
    <property type="component" value="Unassembled WGS sequence"/>
</dbReference>
<accession>A0AAD1XGR4</accession>
<comment type="caution">
    <text evidence="2">The sequence shown here is derived from an EMBL/GenBank/DDBJ whole genome shotgun (WGS) entry which is preliminary data.</text>
</comment>
<reference evidence="2" key="1">
    <citation type="submission" date="2023-07" db="EMBL/GenBank/DDBJ databases">
        <authorList>
            <consortium name="AG Swart"/>
            <person name="Singh M."/>
            <person name="Singh A."/>
            <person name="Seah K."/>
            <person name="Emmerich C."/>
        </authorList>
    </citation>
    <scope>NUCLEOTIDE SEQUENCE</scope>
    <source>
        <strain evidence="2">DP1</strain>
    </source>
</reference>
<feature type="region of interest" description="Disordered" evidence="1">
    <location>
        <begin position="94"/>
        <end position="150"/>
    </location>
</feature>
<evidence type="ECO:0000313" key="2">
    <source>
        <dbReference type="EMBL" id="CAI2372403.1"/>
    </source>
</evidence>
<gene>
    <name evidence="2" type="ORF">ECRASSUSDP1_LOCUS13733</name>
</gene>
<feature type="compositionally biased region" description="Basic residues" evidence="1">
    <location>
        <begin position="140"/>
        <end position="150"/>
    </location>
</feature>
<keyword evidence="3" id="KW-1185">Reference proteome</keyword>
<name>A0AAD1XGR4_EUPCR</name>
<dbReference type="EMBL" id="CAMPGE010013689">
    <property type="protein sequence ID" value="CAI2372403.1"/>
    <property type="molecule type" value="Genomic_DNA"/>
</dbReference>
<dbReference type="AlphaFoldDB" id="A0AAD1XGR4"/>
<sequence length="217" mass="24917">MKNLDLVSILDDNLKRTKLKSNNERNCTPKEENVSTHSNKRLTSTNSKCKFSPYLTKLPSHRDKKGSFTFKKDIIKSQISKYQSSIVRSTLQHQTNILKKPRKSVQNSNGYSQERPDRSRVNQKLHKSTSHPKSFALPKLNKKPIKPSKNRYSKCQKLLNLNFPHKSPLYQNPTSNTHNISNPSRLAEGSLSTKIASRIVTQIMKDPKNFNLKVYLA</sequence>
<evidence type="ECO:0000256" key="1">
    <source>
        <dbReference type="SAM" id="MobiDB-lite"/>
    </source>
</evidence>
<evidence type="ECO:0000313" key="3">
    <source>
        <dbReference type="Proteomes" id="UP001295684"/>
    </source>
</evidence>
<feature type="compositionally biased region" description="Basic and acidic residues" evidence="1">
    <location>
        <begin position="23"/>
        <end position="34"/>
    </location>
</feature>
<feature type="compositionally biased region" description="Polar residues" evidence="1">
    <location>
        <begin position="35"/>
        <end position="47"/>
    </location>
</feature>